<dbReference type="EMBL" id="QICH01000001">
    <property type="protein sequence ID" value="PXF64503.1"/>
    <property type="molecule type" value="Genomic_DNA"/>
</dbReference>
<comment type="caution">
    <text evidence="4">The sequence shown here is derived from an EMBL/GenBank/DDBJ whole genome shotgun (WGS) entry which is preliminary data.</text>
</comment>
<feature type="domain" description="VWFA" evidence="3">
    <location>
        <begin position="234"/>
        <end position="415"/>
    </location>
</feature>
<name>A0A318D6R6_9GAMM</name>
<dbReference type="Pfam" id="PF00092">
    <property type="entry name" value="VWA"/>
    <property type="match status" value="1"/>
</dbReference>
<sequence length="600" mass="66283">MKTNHKSATFKYALVASLVMVSLSACQSSKDHKSDDVKVATSEQRELTDRVKSHAKKEQAHNSAKQRALQVERKQRQVAKEAEKVIVVGSRVALSELDYAAPQKVMVSSPHPVAGTPLVNHEQYRNEKYQKIEASDVHSTREQPVSTFSIDVDTGSYSNVRRMLNNGQLPPTDAVRLEEFVNYFNYDYPTPDSKEMPFSVSTEVMTAPWNKEAKLLQIGIKGYEEASSELPPSNLVFLVDVSGSMRSPNKLGLVKKALKMLAKGSREQDTISLVVYAGASGVVLEPTAANDRIKIEQALDSLIAGGSTNGGAGIELAYKMAEKAFIKDGINRVILATDGDFNVGTVNREQLIDMVERKRKTGIGFSALGFGTGNYNEHLMEQLANKGNGNYGYIDNLLEAKKLLVDQRAGTLMTIAKDVKIQVEFNPAVVAEYRLLGYQNRMLEREDFNNDKVDAGEIGAGHTVTALYEVVLQDSEGKRMEPLRYSSNEKTEDHKLTEAAMISLRYKLPDEDKSTLYRDYLQAETLKQSKGGDNIRFAASVAGFAELLRGGQFLGDWSWDEAQQLAQASKGQDVNGYRGELMQLISMAKLLDDEAVVGAR</sequence>
<dbReference type="SMART" id="SM00327">
    <property type="entry name" value="VWA"/>
    <property type="match status" value="1"/>
</dbReference>
<dbReference type="Gene3D" id="3.40.50.410">
    <property type="entry name" value="von Willebrand factor, type A domain"/>
    <property type="match status" value="1"/>
</dbReference>
<evidence type="ECO:0000313" key="4">
    <source>
        <dbReference type="EMBL" id="PXF64503.1"/>
    </source>
</evidence>
<dbReference type="InterPro" id="IPR002035">
    <property type="entry name" value="VWF_A"/>
</dbReference>
<dbReference type="InterPro" id="IPR021908">
    <property type="entry name" value="YfbK_C"/>
</dbReference>
<dbReference type="PROSITE" id="PS51257">
    <property type="entry name" value="PROKAR_LIPOPROTEIN"/>
    <property type="match status" value="1"/>
</dbReference>
<evidence type="ECO:0000256" key="1">
    <source>
        <dbReference type="SAM" id="MobiDB-lite"/>
    </source>
</evidence>
<organism evidence="4 5">
    <name type="scientific">Kangiella spongicola</name>
    <dbReference type="NCBI Taxonomy" id="796379"/>
    <lineage>
        <taxon>Bacteria</taxon>
        <taxon>Pseudomonadati</taxon>
        <taxon>Pseudomonadota</taxon>
        <taxon>Gammaproteobacteria</taxon>
        <taxon>Kangiellales</taxon>
        <taxon>Kangiellaceae</taxon>
        <taxon>Kangiella</taxon>
    </lineage>
</organism>
<dbReference type="PANTHER" id="PTHR10579">
    <property type="entry name" value="CALCIUM-ACTIVATED CHLORIDE CHANNEL REGULATOR"/>
    <property type="match status" value="1"/>
</dbReference>
<dbReference type="InterPro" id="IPR036465">
    <property type="entry name" value="vWFA_dom_sf"/>
</dbReference>
<dbReference type="Proteomes" id="UP000247689">
    <property type="component" value="Unassembled WGS sequence"/>
</dbReference>
<dbReference type="PROSITE" id="PS50234">
    <property type="entry name" value="VWFA"/>
    <property type="match status" value="1"/>
</dbReference>
<protein>
    <submittedName>
        <fullName evidence="4">VWA domain-containing protein</fullName>
    </submittedName>
</protein>
<evidence type="ECO:0000259" key="3">
    <source>
        <dbReference type="PROSITE" id="PS50234"/>
    </source>
</evidence>
<dbReference type="AlphaFoldDB" id="A0A318D6R6"/>
<proteinExistence type="predicted"/>
<feature type="chain" id="PRO_5016311060" evidence="2">
    <location>
        <begin position="28"/>
        <end position="600"/>
    </location>
</feature>
<dbReference type="SUPFAM" id="SSF53300">
    <property type="entry name" value="vWA-like"/>
    <property type="match status" value="1"/>
</dbReference>
<feature type="signal peptide" evidence="2">
    <location>
        <begin position="1"/>
        <end position="27"/>
    </location>
</feature>
<dbReference type="Pfam" id="PF12450">
    <property type="entry name" value="vWF_A"/>
    <property type="match status" value="1"/>
</dbReference>
<dbReference type="RefSeq" id="WP_110200551.1">
    <property type="nucleotide sequence ID" value="NZ_QICH01000001.1"/>
</dbReference>
<feature type="region of interest" description="Disordered" evidence="1">
    <location>
        <begin position="30"/>
        <end position="67"/>
    </location>
</feature>
<accession>A0A318D6R6</accession>
<dbReference type="InterPro" id="IPR051266">
    <property type="entry name" value="CLCR"/>
</dbReference>
<keyword evidence="5" id="KW-1185">Reference proteome</keyword>
<dbReference type="InterPro" id="IPR022156">
    <property type="entry name" value="Uncharacterised_YfbK_N"/>
</dbReference>
<keyword evidence="2" id="KW-0732">Signal</keyword>
<feature type="compositionally biased region" description="Basic and acidic residues" evidence="1">
    <location>
        <begin position="30"/>
        <end position="60"/>
    </location>
</feature>
<reference evidence="4 5" key="1">
    <citation type="submission" date="2018-05" db="EMBL/GenBank/DDBJ databases">
        <title>Kangiella spongicola genome sequence.</title>
        <authorList>
            <person name="Maclea K.S."/>
            <person name="Goen A.E."/>
            <person name="Kelley C."/>
            <person name="Underriner A."/>
            <person name="Silverwood T."/>
            <person name="Trachtenberg A.M."/>
        </authorList>
    </citation>
    <scope>NUCLEOTIDE SEQUENCE [LARGE SCALE GENOMIC DNA]</scope>
    <source>
        <strain evidence="4 5">ATCC BAA-2076</strain>
    </source>
</reference>
<evidence type="ECO:0000313" key="5">
    <source>
        <dbReference type="Proteomes" id="UP000247689"/>
    </source>
</evidence>
<gene>
    <name evidence="4" type="ORF">DL796_05015</name>
</gene>
<dbReference type="PANTHER" id="PTHR10579:SF43">
    <property type="entry name" value="ZINC FINGER (C3HC4-TYPE RING FINGER) FAMILY PROTEIN"/>
    <property type="match status" value="1"/>
</dbReference>
<evidence type="ECO:0000256" key="2">
    <source>
        <dbReference type="SAM" id="SignalP"/>
    </source>
</evidence>
<dbReference type="OrthoDB" id="9805121at2"/>
<dbReference type="CDD" id="cd01465">
    <property type="entry name" value="vWA_subgroup"/>
    <property type="match status" value="1"/>
</dbReference>
<dbReference type="Pfam" id="PF12034">
    <property type="entry name" value="YfbK_C"/>
    <property type="match status" value="1"/>
</dbReference>